<evidence type="ECO:0000256" key="1">
    <source>
        <dbReference type="SAM" id="Phobius"/>
    </source>
</evidence>
<comment type="caution">
    <text evidence="2">The sequence shown here is derived from an EMBL/GenBank/DDBJ whole genome shotgun (WGS) entry which is preliminary data.</text>
</comment>
<feature type="transmembrane region" description="Helical" evidence="1">
    <location>
        <begin position="14"/>
        <end position="33"/>
    </location>
</feature>
<dbReference type="Proteomes" id="UP000315525">
    <property type="component" value="Unassembled WGS sequence"/>
</dbReference>
<proteinExistence type="predicted"/>
<keyword evidence="1" id="KW-0812">Transmembrane</keyword>
<evidence type="ECO:0000313" key="2">
    <source>
        <dbReference type="EMBL" id="TET44963.1"/>
    </source>
</evidence>
<name>A0A523UQZ8_UNCT6</name>
<keyword evidence="1" id="KW-1133">Transmembrane helix</keyword>
<accession>A0A523UQZ8</accession>
<dbReference type="AlphaFoldDB" id="A0A523UQZ8"/>
<organism evidence="2 3">
    <name type="scientific">candidate division TA06 bacterium</name>
    <dbReference type="NCBI Taxonomy" id="2250710"/>
    <lineage>
        <taxon>Bacteria</taxon>
        <taxon>Bacteria division TA06</taxon>
    </lineage>
</organism>
<feature type="transmembrane region" description="Helical" evidence="1">
    <location>
        <begin position="250"/>
        <end position="268"/>
    </location>
</feature>
<sequence>MSLVEKIRNIDRRIIFTIIALAIIVPLLIPVGFPIKVSPSVRNLYDELENLPSGSKVLISFDFGASTYPEIYPMSMAILRHLFRRGVKPIIMGLWPEGVPFAERALAVTTEEAGKVYGEDYVNLGFKAGGIVVMQALGRSLEEAFPEDAYGTPIGDIPLMKGVRNYDDIAMVIDLSAGDPGIPAWVMIAQGRFGKKVGGGCTAVSAPQYFAYLQAGQLVGLMGGMKGAAEYETLIKRKDLGTAGMDAQSVAHVVIVIFIIIGNITFFVERARRGKKEEVS</sequence>
<gene>
    <name evidence="2" type="ORF">E3J62_08865</name>
</gene>
<keyword evidence="1" id="KW-0472">Membrane</keyword>
<protein>
    <submittedName>
        <fullName evidence="2">Uncharacterized protein</fullName>
    </submittedName>
</protein>
<dbReference type="EMBL" id="SOJN01000101">
    <property type="protein sequence ID" value="TET44963.1"/>
    <property type="molecule type" value="Genomic_DNA"/>
</dbReference>
<evidence type="ECO:0000313" key="3">
    <source>
        <dbReference type="Proteomes" id="UP000315525"/>
    </source>
</evidence>
<reference evidence="2 3" key="1">
    <citation type="submission" date="2019-03" db="EMBL/GenBank/DDBJ databases">
        <title>Metabolic potential of uncultured bacteria and archaea associated with petroleum seepage in deep-sea sediments.</title>
        <authorList>
            <person name="Dong X."/>
            <person name="Hubert C."/>
        </authorList>
    </citation>
    <scope>NUCLEOTIDE SEQUENCE [LARGE SCALE GENOMIC DNA]</scope>
    <source>
        <strain evidence="2">E44_bin18</strain>
    </source>
</reference>